<evidence type="ECO:0000313" key="1">
    <source>
        <dbReference type="EMBL" id="AEW45311.1"/>
    </source>
</evidence>
<reference evidence="1 2" key="1">
    <citation type="journal article" date="2012" name="J. Bacteriol.">
        <title>Complete genome sequence of Mycoplasma haemocanis strain Illinois.</title>
        <authorList>
            <person name="do Nascimento N.C."/>
            <person name="Guimaraes A.M."/>
            <person name="Santos A.P."/>
            <person name="Sanmiguel P.J."/>
            <person name="Messick J.B."/>
        </authorList>
    </citation>
    <scope>NUCLEOTIDE SEQUENCE [LARGE SCALE GENOMIC DNA]</scope>
    <source>
        <strain evidence="1 2">Illinois</strain>
    </source>
</reference>
<name>H6N6N9_MYCHN</name>
<organism evidence="1 2">
    <name type="scientific">Mycoplasma haemocanis (strain Illinois)</name>
    <dbReference type="NCBI Taxonomy" id="1111676"/>
    <lineage>
        <taxon>Bacteria</taxon>
        <taxon>Bacillati</taxon>
        <taxon>Mycoplasmatota</taxon>
        <taxon>Mollicutes</taxon>
        <taxon>Mycoplasmataceae</taxon>
        <taxon>Mycoplasma</taxon>
    </lineage>
</organism>
<accession>H6N6N9</accession>
<protein>
    <submittedName>
        <fullName evidence="1">Uncharacterized protein</fullName>
    </submittedName>
</protein>
<dbReference type="EMBL" id="CP003199">
    <property type="protein sequence ID" value="AEW45311.1"/>
    <property type="molecule type" value="Genomic_DNA"/>
</dbReference>
<dbReference type="Proteomes" id="UP000009135">
    <property type="component" value="Chromosome"/>
</dbReference>
<dbReference type="OrthoDB" id="401788at2"/>
<evidence type="ECO:0000313" key="2">
    <source>
        <dbReference type="Proteomes" id="UP000009135"/>
    </source>
</evidence>
<sequence>MSIKLPLFSVLGVIAVTGGYFISKSFSHKTIKDRLSNSLMSVSEDVSKWEDRLSRLKGAQGDSLVDDLREIKNSDPTSQKLKDWCVTNVESPFKDGKLLLNVKSYCTYMVRDKLSRTPRPESDGNWEHAATKLIRPDVVLSNVMKDIKARIHNTSNPTNFDALKSWCKEILDAMYENDSNFKDADSYCTNKD</sequence>
<dbReference type="HOGENOM" id="CLU_087258_1_0_14"/>
<gene>
    <name evidence="1" type="ordered locus">MHC_02225</name>
</gene>
<dbReference type="KEGG" id="mhe:MHC_02225"/>
<keyword evidence="2" id="KW-1185">Reference proteome</keyword>
<proteinExistence type="predicted"/>
<dbReference type="STRING" id="1111676.MHC_02225"/>
<dbReference type="AlphaFoldDB" id="H6N6N9"/>